<proteinExistence type="predicted"/>
<protein>
    <submittedName>
        <fullName evidence="1">Uncharacterized protein</fullName>
    </submittedName>
</protein>
<evidence type="ECO:0000313" key="1">
    <source>
        <dbReference type="EMBL" id="KAL3759995.1"/>
    </source>
</evidence>
<dbReference type="EMBL" id="JALLBG020000195">
    <property type="protein sequence ID" value="KAL3759995.1"/>
    <property type="molecule type" value="Genomic_DNA"/>
</dbReference>
<name>A0ABD3M7D6_9STRA</name>
<dbReference type="Proteomes" id="UP001530293">
    <property type="component" value="Unassembled WGS sequence"/>
</dbReference>
<comment type="caution">
    <text evidence="1">The sequence shown here is derived from an EMBL/GenBank/DDBJ whole genome shotgun (WGS) entry which is preliminary data.</text>
</comment>
<organism evidence="1 2">
    <name type="scientific">Discostella pseudostelligera</name>
    <dbReference type="NCBI Taxonomy" id="259834"/>
    <lineage>
        <taxon>Eukaryota</taxon>
        <taxon>Sar</taxon>
        <taxon>Stramenopiles</taxon>
        <taxon>Ochrophyta</taxon>
        <taxon>Bacillariophyta</taxon>
        <taxon>Coscinodiscophyceae</taxon>
        <taxon>Thalassiosirophycidae</taxon>
        <taxon>Stephanodiscales</taxon>
        <taxon>Stephanodiscaceae</taxon>
        <taxon>Discostella</taxon>
    </lineage>
</organism>
<accession>A0ABD3M7D6</accession>
<sequence>MIDWSADAKNNTGSFTKAAPCSINRGSVDSDGSKPPRPARMYVDDAMLAAIGAHRMRLTLAAMIEAIFVVMGKEDLQYRQCPLAMDKRQSLVVGPRQTMLGLIVDTRSMTVGIPPEYIDEVITLLDLT</sequence>
<reference evidence="1 2" key="1">
    <citation type="submission" date="2024-10" db="EMBL/GenBank/DDBJ databases">
        <title>Updated reference genomes for cyclostephanoid diatoms.</title>
        <authorList>
            <person name="Roberts W.R."/>
            <person name="Alverson A.J."/>
        </authorList>
    </citation>
    <scope>NUCLEOTIDE SEQUENCE [LARGE SCALE GENOMIC DNA]</scope>
    <source>
        <strain evidence="1 2">AJA232-27</strain>
    </source>
</reference>
<gene>
    <name evidence="1" type="ORF">ACHAWU_000618</name>
</gene>
<keyword evidence="2" id="KW-1185">Reference proteome</keyword>
<evidence type="ECO:0000313" key="2">
    <source>
        <dbReference type="Proteomes" id="UP001530293"/>
    </source>
</evidence>
<dbReference type="AlphaFoldDB" id="A0ABD3M7D6"/>